<organism evidence="1 2">
    <name type="scientific">Escherichia coli EC1870</name>
    <dbReference type="NCBI Taxonomy" id="1005554"/>
    <lineage>
        <taxon>Bacteria</taxon>
        <taxon>Pseudomonadati</taxon>
        <taxon>Pseudomonadota</taxon>
        <taxon>Gammaproteobacteria</taxon>
        <taxon>Enterobacterales</taxon>
        <taxon>Enterobacteriaceae</taxon>
        <taxon>Escherichia</taxon>
    </lineage>
</organism>
<dbReference type="EMBL" id="AMVG01000061">
    <property type="protein sequence ID" value="EKJ52624.1"/>
    <property type="molecule type" value="Genomic_DNA"/>
</dbReference>
<name>A0AAV3HFL4_ECOLX</name>
<sequence length="47" mass="5072">MCGEQSPHIRLSGQSGKAPALHFRPQSVMAAGESYQMLSINRVGTEL</sequence>
<gene>
    <name evidence="1" type="ORF">ECEC1870_0487</name>
</gene>
<comment type="caution">
    <text evidence="1">The sequence shown here is derived from an EMBL/GenBank/DDBJ whole genome shotgun (WGS) entry which is preliminary data.</text>
</comment>
<dbReference type="Proteomes" id="UP000006789">
    <property type="component" value="Unassembled WGS sequence"/>
</dbReference>
<dbReference type="AlphaFoldDB" id="A0AAV3HFL4"/>
<reference evidence="1 2" key="1">
    <citation type="submission" date="2012-06" db="EMBL/GenBank/DDBJ databases">
        <title>Genomic anatomy of Escherichia coli O157:H7 outbreaks.</title>
        <authorList>
            <person name="Eppinger M."/>
            <person name="Daugherty S."/>
            <person name="Agrawal S."/>
            <person name="Galens K."/>
            <person name="Tallon L."/>
            <person name="Shefchek K."/>
            <person name="Parankush S."/>
            <person name="Cebula T.A."/>
            <person name="Feng P."/>
            <person name="Soderlund R."/>
            <person name="Mammel M.K."/>
            <person name="DebRoy C."/>
            <person name="Dudley E.G."/>
            <person name="Tarr P.I."/>
            <person name="Fraser-Liggett C."/>
            <person name="Ravel J."/>
        </authorList>
    </citation>
    <scope>NUCLEOTIDE SEQUENCE [LARGE SCALE GENOMIC DNA]</scope>
    <source>
        <strain evidence="1 2">EC1870</strain>
    </source>
</reference>
<evidence type="ECO:0000313" key="1">
    <source>
        <dbReference type="EMBL" id="EKJ52624.1"/>
    </source>
</evidence>
<proteinExistence type="predicted"/>
<accession>A0AAV3HFL4</accession>
<protein>
    <submittedName>
        <fullName evidence="1">Uncharacterized protein</fullName>
    </submittedName>
</protein>
<evidence type="ECO:0000313" key="2">
    <source>
        <dbReference type="Proteomes" id="UP000006789"/>
    </source>
</evidence>